<dbReference type="InterPro" id="IPR029058">
    <property type="entry name" value="AB_hydrolase_fold"/>
</dbReference>
<keyword evidence="1" id="KW-0812">Transmembrane</keyword>
<feature type="transmembrane region" description="Helical" evidence="1">
    <location>
        <begin position="85"/>
        <end position="105"/>
    </location>
</feature>
<dbReference type="RefSeq" id="WP_344363765.1">
    <property type="nucleotide sequence ID" value="NZ_BAAAQB010000019.1"/>
</dbReference>
<organism evidence="3 4">
    <name type="scientific">Arthrobacter humicola</name>
    <dbReference type="NCBI Taxonomy" id="409291"/>
    <lineage>
        <taxon>Bacteria</taxon>
        <taxon>Bacillati</taxon>
        <taxon>Actinomycetota</taxon>
        <taxon>Actinomycetes</taxon>
        <taxon>Micrococcales</taxon>
        <taxon>Micrococcaceae</taxon>
        <taxon>Arthrobacter</taxon>
    </lineage>
</organism>
<gene>
    <name evidence="3" type="ORF">GCM10009825_14240</name>
</gene>
<proteinExistence type="predicted"/>
<dbReference type="Proteomes" id="UP001500102">
    <property type="component" value="Unassembled WGS sequence"/>
</dbReference>
<dbReference type="SUPFAM" id="SSF53474">
    <property type="entry name" value="alpha/beta-Hydrolases"/>
    <property type="match status" value="1"/>
</dbReference>
<keyword evidence="1" id="KW-0472">Membrane</keyword>
<feature type="domain" description="Alpha/beta hydrolase fold-5" evidence="2">
    <location>
        <begin position="155"/>
        <end position="317"/>
    </location>
</feature>
<dbReference type="InterPro" id="IPR029059">
    <property type="entry name" value="AB_hydrolase_5"/>
</dbReference>
<keyword evidence="1" id="KW-1133">Transmembrane helix</keyword>
<dbReference type="EMBL" id="BAAAQB010000019">
    <property type="protein sequence ID" value="GAA2132131.1"/>
    <property type="molecule type" value="Genomic_DNA"/>
</dbReference>
<protein>
    <recommendedName>
        <fullName evidence="2">Alpha/beta hydrolase fold-5 domain-containing protein</fullName>
    </recommendedName>
</protein>
<evidence type="ECO:0000313" key="4">
    <source>
        <dbReference type="Proteomes" id="UP001500102"/>
    </source>
</evidence>
<evidence type="ECO:0000256" key="1">
    <source>
        <dbReference type="SAM" id="Phobius"/>
    </source>
</evidence>
<accession>A0ABP5KGM4</accession>
<dbReference type="Gene3D" id="3.40.50.1820">
    <property type="entry name" value="alpha/beta hydrolase"/>
    <property type="match status" value="1"/>
</dbReference>
<feature type="transmembrane region" description="Helical" evidence="1">
    <location>
        <begin position="33"/>
        <end position="53"/>
    </location>
</feature>
<evidence type="ECO:0000259" key="2">
    <source>
        <dbReference type="Pfam" id="PF12695"/>
    </source>
</evidence>
<keyword evidence="4" id="KW-1185">Reference proteome</keyword>
<comment type="caution">
    <text evidence="3">The sequence shown here is derived from an EMBL/GenBank/DDBJ whole genome shotgun (WGS) entry which is preliminary data.</text>
</comment>
<name>A0ABP5KGM4_9MICC</name>
<reference evidence="4" key="1">
    <citation type="journal article" date="2019" name="Int. J. Syst. Evol. Microbiol.">
        <title>The Global Catalogue of Microorganisms (GCM) 10K type strain sequencing project: providing services to taxonomists for standard genome sequencing and annotation.</title>
        <authorList>
            <consortium name="The Broad Institute Genomics Platform"/>
            <consortium name="The Broad Institute Genome Sequencing Center for Infectious Disease"/>
            <person name="Wu L."/>
            <person name="Ma J."/>
        </authorList>
    </citation>
    <scope>NUCLEOTIDE SEQUENCE [LARGE SCALE GENOMIC DNA]</scope>
    <source>
        <strain evidence="4">JCM 15921</strain>
    </source>
</reference>
<evidence type="ECO:0000313" key="3">
    <source>
        <dbReference type="EMBL" id="GAA2132131.1"/>
    </source>
</evidence>
<sequence>MLNWSGAFAAAALIVVPLWMLIGNPAVLGGHPALPVLLIVAAVAGLLWAFILVKRSTLLERWRLNKQQNPREHGQKRVSVSSWQLIRGLAGRIVVLGVVAALLWLNPFPYQPSGTAGQTTAPGGTTGTAAKTRTATITEDATSITLVPEGKATTGLVFYPGARVDARAYQDILRPLADAGHLVVILKTPLGIPLLNTGQAREAMDRHPEIGSWAVGGHSLGGVSASSFAKSNSNVSGLLLFASYPAENMADAPGLSVLSISGSNDGLSTPDKIVASKSLLPPNTTYATVVGGVHAFFGDYGEQPGDGEPGISREHAQQQIVAESLSFMDQLQASR</sequence>
<dbReference type="Pfam" id="PF12695">
    <property type="entry name" value="Abhydrolase_5"/>
    <property type="match status" value="1"/>
</dbReference>